<evidence type="ECO:0000313" key="4">
    <source>
        <dbReference type="Proteomes" id="UP000540490"/>
    </source>
</evidence>
<gene>
    <name evidence="3" type="ORF">HLH25_18275</name>
    <name evidence="2" type="ORF">HLH26_18090</name>
</gene>
<evidence type="ECO:0000313" key="2">
    <source>
        <dbReference type="EMBL" id="MBB2166404.1"/>
    </source>
</evidence>
<evidence type="ECO:0000313" key="3">
    <source>
        <dbReference type="EMBL" id="MBB2195541.1"/>
    </source>
</evidence>
<dbReference type="Proteomes" id="UP000540490">
    <property type="component" value="Unassembled WGS sequence"/>
</dbReference>
<reference evidence="4 5" key="1">
    <citation type="submission" date="2020-04" db="EMBL/GenBank/DDBJ databases">
        <title>Description of novel Gluconacetobacter.</title>
        <authorList>
            <person name="Sombolestani A."/>
        </authorList>
    </citation>
    <scope>NUCLEOTIDE SEQUENCE [LARGE SCALE GENOMIC DNA]</scope>
    <source>
        <strain evidence="3 4">LMG 1728</strain>
        <strain evidence="2 5">LMG 1731</strain>
    </source>
</reference>
<dbReference type="Proteomes" id="UP000561077">
    <property type="component" value="Unassembled WGS sequence"/>
</dbReference>
<dbReference type="EMBL" id="JABEQO010000031">
    <property type="protein sequence ID" value="MBB2166404.1"/>
    <property type="molecule type" value="Genomic_DNA"/>
</dbReference>
<comment type="caution">
    <text evidence="2">The sequence shown here is derived from an EMBL/GenBank/DDBJ whole genome shotgun (WGS) entry which is preliminary data.</text>
</comment>
<organism evidence="2 5">
    <name type="scientific">Gluconacetobacter dulcium</name>
    <dbReference type="NCBI Taxonomy" id="2729096"/>
    <lineage>
        <taxon>Bacteria</taxon>
        <taxon>Pseudomonadati</taxon>
        <taxon>Pseudomonadota</taxon>
        <taxon>Alphaproteobacteria</taxon>
        <taxon>Acetobacterales</taxon>
        <taxon>Acetobacteraceae</taxon>
        <taxon>Gluconacetobacter</taxon>
    </lineage>
</organism>
<protein>
    <submittedName>
        <fullName evidence="2">Uncharacterized protein</fullName>
    </submittedName>
</protein>
<keyword evidence="4" id="KW-1185">Reference proteome</keyword>
<accession>A0A7W4IP13</accession>
<sequence>MNHRDIGRPQSQFTGATRLADESGRIEDRPRVGNVVTITASTSFDIIGTKNLLKQERDRE</sequence>
<dbReference type="AlphaFoldDB" id="A0A7W4IP13"/>
<proteinExistence type="predicted"/>
<feature type="region of interest" description="Disordered" evidence="1">
    <location>
        <begin position="1"/>
        <end position="26"/>
    </location>
</feature>
<evidence type="ECO:0000313" key="5">
    <source>
        <dbReference type="Proteomes" id="UP000561077"/>
    </source>
</evidence>
<evidence type="ECO:0000256" key="1">
    <source>
        <dbReference type="SAM" id="MobiDB-lite"/>
    </source>
</evidence>
<dbReference type="RefSeq" id="WP_182975428.1">
    <property type="nucleotide sequence ID" value="NZ_JABEQN010000031.1"/>
</dbReference>
<dbReference type="EMBL" id="JABEQN010000031">
    <property type="protein sequence ID" value="MBB2195541.1"/>
    <property type="molecule type" value="Genomic_DNA"/>
</dbReference>
<name>A0A7W4IP13_9PROT</name>